<dbReference type="STRING" id="407036.SAMN05216243_0280"/>
<sequence>MTLWMWILFLFLIFQRVIELAIARRNEKWMKAQGGIEEGSDHYKWFVITHSLFFVFLLGEAFIRQLNDLPVNQFLLAVFLLSQLFRMWCIASLGKFWNTKIIILPGAELVSKGPYRFIKHPNYLIVLIELIVIPLLFHTYITAIVFPVLHLLLLKIRIPEEEKALARLQ</sequence>
<keyword evidence="6" id="KW-0489">Methyltransferase</keyword>
<feature type="transmembrane region" description="Helical" evidence="5">
    <location>
        <begin position="43"/>
        <end position="62"/>
    </location>
</feature>
<dbReference type="Gene3D" id="1.20.120.1630">
    <property type="match status" value="1"/>
</dbReference>
<dbReference type="GO" id="GO:0032259">
    <property type="term" value="P:methylation"/>
    <property type="evidence" value="ECO:0007669"/>
    <property type="project" value="UniProtKB-KW"/>
</dbReference>
<keyword evidence="6" id="KW-0808">Transferase</keyword>
<evidence type="ECO:0000256" key="1">
    <source>
        <dbReference type="ARBA" id="ARBA00004141"/>
    </source>
</evidence>
<dbReference type="AlphaFoldDB" id="A0A1G8VQC3"/>
<name>A0A1G8VQC3_9BACI</name>
<dbReference type="Proteomes" id="UP000198694">
    <property type="component" value="Unassembled WGS sequence"/>
</dbReference>
<keyword evidence="2 5" id="KW-0812">Transmembrane</keyword>
<keyword evidence="3 5" id="KW-1133">Transmembrane helix</keyword>
<dbReference type="PANTHER" id="PTHR43847">
    <property type="entry name" value="BLL3993 PROTEIN"/>
    <property type="match status" value="1"/>
</dbReference>
<dbReference type="OrthoDB" id="7203053at2"/>
<evidence type="ECO:0000256" key="2">
    <source>
        <dbReference type="ARBA" id="ARBA00022692"/>
    </source>
</evidence>
<dbReference type="EMBL" id="FNFL01000001">
    <property type="protein sequence ID" value="SDJ68261.1"/>
    <property type="molecule type" value="Genomic_DNA"/>
</dbReference>
<evidence type="ECO:0000256" key="5">
    <source>
        <dbReference type="SAM" id="Phobius"/>
    </source>
</evidence>
<evidence type="ECO:0000256" key="3">
    <source>
        <dbReference type="ARBA" id="ARBA00022989"/>
    </source>
</evidence>
<feature type="transmembrane region" description="Helical" evidence="5">
    <location>
        <begin position="74"/>
        <end position="94"/>
    </location>
</feature>
<accession>A0A1G8VQC3</accession>
<dbReference type="RefSeq" id="WP_093210411.1">
    <property type="nucleotide sequence ID" value="NZ_FNFL01000001.1"/>
</dbReference>
<dbReference type="GO" id="GO:0016020">
    <property type="term" value="C:membrane"/>
    <property type="evidence" value="ECO:0007669"/>
    <property type="project" value="UniProtKB-SubCell"/>
</dbReference>
<evidence type="ECO:0000313" key="7">
    <source>
        <dbReference type="Proteomes" id="UP000198694"/>
    </source>
</evidence>
<dbReference type="PANTHER" id="PTHR43847:SF1">
    <property type="entry name" value="BLL3993 PROTEIN"/>
    <property type="match status" value="1"/>
</dbReference>
<reference evidence="6 7" key="1">
    <citation type="submission" date="2016-10" db="EMBL/GenBank/DDBJ databases">
        <authorList>
            <person name="de Groot N.N."/>
        </authorList>
    </citation>
    <scope>NUCLEOTIDE SEQUENCE [LARGE SCALE GENOMIC DNA]</scope>
    <source>
        <strain evidence="6 7">CGMCC 1.6502</strain>
    </source>
</reference>
<evidence type="ECO:0000313" key="6">
    <source>
        <dbReference type="EMBL" id="SDJ68261.1"/>
    </source>
</evidence>
<keyword evidence="4 5" id="KW-0472">Membrane</keyword>
<proteinExistence type="predicted"/>
<dbReference type="InterPro" id="IPR052527">
    <property type="entry name" value="Metal_cation-efflux_comp"/>
</dbReference>
<feature type="transmembrane region" description="Helical" evidence="5">
    <location>
        <begin position="123"/>
        <end position="153"/>
    </location>
</feature>
<protein>
    <submittedName>
        <fullName evidence="6">Methyltransferase</fullName>
    </submittedName>
</protein>
<dbReference type="Pfam" id="PF04140">
    <property type="entry name" value="ICMT"/>
    <property type="match status" value="1"/>
</dbReference>
<comment type="subcellular location">
    <subcellularLocation>
        <location evidence="1">Membrane</location>
        <topology evidence="1">Multi-pass membrane protein</topology>
    </subcellularLocation>
</comment>
<organism evidence="6 7">
    <name type="scientific">Sediminibacillus albus</name>
    <dbReference type="NCBI Taxonomy" id="407036"/>
    <lineage>
        <taxon>Bacteria</taxon>
        <taxon>Bacillati</taxon>
        <taxon>Bacillota</taxon>
        <taxon>Bacilli</taxon>
        <taxon>Bacillales</taxon>
        <taxon>Bacillaceae</taxon>
        <taxon>Sediminibacillus</taxon>
    </lineage>
</organism>
<keyword evidence="7" id="KW-1185">Reference proteome</keyword>
<evidence type="ECO:0000256" key="4">
    <source>
        <dbReference type="ARBA" id="ARBA00023136"/>
    </source>
</evidence>
<dbReference type="GO" id="GO:0004671">
    <property type="term" value="F:protein C-terminal S-isoprenylcysteine carboxyl O-methyltransferase activity"/>
    <property type="evidence" value="ECO:0007669"/>
    <property type="project" value="InterPro"/>
</dbReference>
<dbReference type="InterPro" id="IPR007269">
    <property type="entry name" value="ICMT_MeTrfase"/>
</dbReference>
<gene>
    <name evidence="6" type="ORF">SAMN05216243_0280</name>
</gene>